<reference evidence="2 3" key="1">
    <citation type="submission" date="2016-02" db="EMBL/GenBank/DDBJ databases">
        <title>Complete genome sequencing and analysis of ATSB10, Dyella thiooxydans isolated from rhizosphere soil of sunflower (Helianthus annuus L.).</title>
        <authorList>
            <person name="Lee Y."/>
            <person name="Hwangbo K."/>
            <person name="Chung H."/>
            <person name="Yoo J."/>
            <person name="Kim K.Y."/>
            <person name="Sa T.M."/>
            <person name="Um Y."/>
            <person name="Madhaiyan M."/>
        </authorList>
    </citation>
    <scope>NUCLEOTIDE SEQUENCE [LARGE SCALE GENOMIC DNA]</scope>
    <source>
        <strain evidence="2 3">ATSB10</strain>
    </source>
</reference>
<organism evidence="2 3">
    <name type="scientific">Dyella thiooxydans</name>
    <dbReference type="NCBI Taxonomy" id="445710"/>
    <lineage>
        <taxon>Bacteria</taxon>
        <taxon>Pseudomonadati</taxon>
        <taxon>Pseudomonadota</taxon>
        <taxon>Gammaproteobacteria</taxon>
        <taxon>Lysobacterales</taxon>
        <taxon>Rhodanobacteraceae</taxon>
        <taxon>Dyella</taxon>
    </lineage>
</organism>
<feature type="compositionally biased region" description="Basic and acidic residues" evidence="1">
    <location>
        <begin position="92"/>
        <end position="103"/>
    </location>
</feature>
<evidence type="ECO:0000256" key="1">
    <source>
        <dbReference type="SAM" id="MobiDB-lite"/>
    </source>
</evidence>
<dbReference type="OrthoDB" id="5956079at2"/>
<dbReference type="KEGG" id="dtx:ATSB10_09580"/>
<sequence length="112" mass="12760">MGRKRSRLNWSWDDERQEFTTPSGRIVTLTSIAQMLADQRDNRHDFTGPWAGWKMRGDALIPPGHGPGSPRLKPNTTKLFLRWIADAISDDKAQNTRQADRPGHWPACTSIH</sequence>
<evidence type="ECO:0000313" key="2">
    <source>
        <dbReference type="EMBL" id="AND68412.1"/>
    </source>
</evidence>
<name>A0A160N049_9GAMM</name>
<protein>
    <submittedName>
        <fullName evidence="2">Uncharacterized protein</fullName>
    </submittedName>
</protein>
<accession>A0A160N049</accession>
<feature type="region of interest" description="Disordered" evidence="1">
    <location>
        <begin position="92"/>
        <end position="112"/>
    </location>
</feature>
<keyword evidence="3" id="KW-1185">Reference proteome</keyword>
<evidence type="ECO:0000313" key="3">
    <source>
        <dbReference type="Proteomes" id="UP000077255"/>
    </source>
</evidence>
<proteinExistence type="predicted"/>
<gene>
    <name evidence="2" type="ORF">ATSB10_09580</name>
</gene>
<dbReference type="EMBL" id="CP014841">
    <property type="protein sequence ID" value="AND68412.1"/>
    <property type="molecule type" value="Genomic_DNA"/>
</dbReference>
<dbReference type="Proteomes" id="UP000077255">
    <property type="component" value="Chromosome"/>
</dbReference>
<dbReference type="AlphaFoldDB" id="A0A160N049"/>
<dbReference type="RefSeq" id="WP_063670891.1">
    <property type="nucleotide sequence ID" value="NZ_CP014841.1"/>
</dbReference>